<accession>A0ABT5T7C2</accession>
<comment type="caution">
    <text evidence="1">The sequence shown here is derived from an EMBL/GenBank/DDBJ whole genome shotgun (WGS) entry which is preliminary data.</text>
</comment>
<evidence type="ECO:0000313" key="2">
    <source>
        <dbReference type="Proteomes" id="UP001431784"/>
    </source>
</evidence>
<evidence type="ECO:0000313" key="1">
    <source>
        <dbReference type="EMBL" id="MDD7970866.1"/>
    </source>
</evidence>
<dbReference type="EMBL" id="JAQZSM010000004">
    <property type="protein sequence ID" value="MDD7970866.1"/>
    <property type="molecule type" value="Genomic_DNA"/>
</dbReference>
<name>A0ABT5T7C2_9RHOB</name>
<sequence>MKPLRTTLETTIRPRLLVVAARHAMTDYHRDRMLPKLLGLPLASALPPLQDVLERLTLSEAMMEQARRHHDAGWRPSEHVLVMAALMSETLYLQGSQARPHHALHEAHDMPPQAACR</sequence>
<dbReference type="Proteomes" id="UP001431784">
    <property type="component" value="Unassembled WGS sequence"/>
</dbReference>
<keyword evidence="2" id="KW-1185">Reference proteome</keyword>
<dbReference type="InterPro" id="IPR045516">
    <property type="entry name" value="DUF6477"/>
</dbReference>
<gene>
    <name evidence="1" type="ORF">PUT78_07120</name>
</gene>
<dbReference type="RefSeq" id="WP_274351546.1">
    <property type="nucleotide sequence ID" value="NZ_JAQZSM010000004.1"/>
</dbReference>
<reference evidence="1" key="1">
    <citation type="submission" date="2023-02" db="EMBL/GenBank/DDBJ databases">
        <title>Description of Roseinatronobacter alkalisoli sp. nov., an alkaliphilic bacerium isolated from soda soil.</title>
        <authorList>
            <person name="Wei W."/>
        </authorList>
    </citation>
    <scope>NUCLEOTIDE SEQUENCE</scope>
    <source>
        <strain evidence="1">HJB301</strain>
    </source>
</reference>
<organism evidence="1 2">
    <name type="scientific">Roseinatronobacter alkalisoli</name>
    <dbReference type="NCBI Taxonomy" id="3028235"/>
    <lineage>
        <taxon>Bacteria</taxon>
        <taxon>Pseudomonadati</taxon>
        <taxon>Pseudomonadota</taxon>
        <taxon>Alphaproteobacteria</taxon>
        <taxon>Rhodobacterales</taxon>
        <taxon>Paracoccaceae</taxon>
        <taxon>Roseinatronobacter</taxon>
    </lineage>
</organism>
<proteinExistence type="predicted"/>
<dbReference type="Pfam" id="PF20083">
    <property type="entry name" value="DUF6477"/>
    <property type="match status" value="1"/>
</dbReference>
<protein>
    <submittedName>
        <fullName evidence="1">DUF6477 family protein</fullName>
    </submittedName>
</protein>